<dbReference type="Proteomes" id="UP000236546">
    <property type="component" value="Unassembled WGS sequence"/>
</dbReference>
<protein>
    <submittedName>
        <fullName evidence="1">Uncharacterized protein</fullName>
    </submittedName>
</protein>
<sequence length="163" mass="18635">MVGDECAWMDGDLFLKKYERYLTYLRPRVYVEMRTSSDVRLGFLSLFSHFALCLRDSTEPPRELKVLEMVISTKEEEESTMAKHYLDFGGTVEAVGSALFRDALTNSTGFASIWGIFESQLRALPACRNDEEFGFVSGMCGYERVRRGQCLSATGHFLDEYNF</sequence>
<gene>
    <name evidence="1" type="ORF">TGAMA5MH_00230</name>
</gene>
<reference evidence="1 2" key="1">
    <citation type="submission" date="2017-02" db="EMBL/GenBank/DDBJ databases">
        <title>Genomes of Trichoderma spp. with biocontrol activity.</title>
        <authorList>
            <person name="Gardiner D."/>
            <person name="Kazan K."/>
            <person name="Vos C."/>
            <person name="Harvey P."/>
        </authorList>
    </citation>
    <scope>NUCLEOTIDE SEQUENCE [LARGE SCALE GENOMIC DNA]</scope>
    <source>
        <strain evidence="1 2">A5MH</strain>
    </source>
</reference>
<organism evidence="1 2">
    <name type="scientific">Trichoderma gamsii</name>
    <dbReference type="NCBI Taxonomy" id="398673"/>
    <lineage>
        <taxon>Eukaryota</taxon>
        <taxon>Fungi</taxon>
        <taxon>Dikarya</taxon>
        <taxon>Ascomycota</taxon>
        <taxon>Pezizomycotina</taxon>
        <taxon>Sordariomycetes</taxon>
        <taxon>Hypocreomycetidae</taxon>
        <taxon>Hypocreales</taxon>
        <taxon>Hypocreaceae</taxon>
        <taxon>Trichoderma</taxon>
    </lineage>
</organism>
<name>A0A2K0TTE6_9HYPO</name>
<dbReference type="EMBL" id="MTYH01000002">
    <property type="protein sequence ID" value="PNP48776.1"/>
    <property type="molecule type" value="Genomic_DNA"/>
</dbReference>
<dbReference type="AlphaFoldDB" id="A0A2K0TTE6"/>
<evidence type="ECO:0000313" key="2">
    <source>
        <dbReference type="Proteomes" id="UP000236546"/>
    </source>
</evidence>
<proteinExistence type="predicted"/>
<comment type="caution">
    <text evidence="1">The sequence shown here is derived from an EMBL/GenBank/DDBJ whole genome shotgun (WGS) entry which is preliminary data.</text>
</comment>
<dbReference type="OrthoDB" id="4893591at2759"/>
<evidence type="ECO:0000313" key="1">
    <source>
        <dbReference type="EMBL" id="PNP48776.1"/>
    </source>
</evidence>
<accession>A0A2K0TTE6</accession>